<protein>
    <submittedName>
        <fullName evidence="1">Uncharacterized protein</fullName>
    </submittedName>
</protein>
<accession>A0A5B9N3Z7</accession>
<organism evidence="1 2">
    <name type="scientific">Escherichia phage Paul</name>
    <dbReference type="NCBI Taxonomy" id="2589659"/>
    <lineage>
        <taxon>Viruses</taxon>
        <taxon>Duplodnaviria</taxon>
        <taxon>Heunggongvirae</taxon>
        <taxon>Uroviricota</taxon>
        <taxon>Caudoviricetes</taxon>
        <taxon>Mktvariviridae</taxon>
        <taxon>Gordonclarkvirinae</taxon>
        <taxon>Kuravirus</taxon>
        <taxon>Kuravirus paul</taxon>
    </lineage>
</organism>
<evidence type="ECO:0000313" key="1">
    <source>
        <dbReference type="EMBL" id="QEG08209.1"/>
    </source>
</evidence>
<keyword evidence="2" id="KW-1185">Reference proteome</keyword>
<name>A0A5B9N3Z7_9CAUD</name>
<sequence length="54" mass="6632">MFKWFKRLFHLHDWVILEKYTLKITDDYGGTKHKGVRYIMQCKTCGHITKRDMI</sequence>
<reference evidence="2" key="1">
    <citation type="submission" date="2019-06" db="EMBL/GenBank/DDBJ databases">
        <title>Complete Genome Sequence of Escherichia coli Phage Paul.</title>
        <authorList>
            <person name="Holt A."/>
            <person name="Saldana R."/>
            <person name="Moreland R."/>
            <person name="Gill J.J."/>
            <person name="Liu M."/>
            <person name="Ramsey J."/>
        </authorList>
    </citation>
    <scope>NUCLEOTIDE SEQUENCE [LARGE SCALE GENOMIC DNA]</scope>
</reference>
<proteinExistence type="predicted"/>
<dbReference type="EMBL" id="MN045231">
    <property type="protein sequence ID" value="QEG08209.1"/>
    <property type="molecule type" value="Genomic_DNA"/>
</dbReference>
<dbReference type="Proteomes" id="UP000323499">
    <property type="component" value="Segment"/>
</dbReference>
<gene>
    <name evidence="1" type="ORF">CPT_Paul_114</name>
</gene>
<evidence type="ECO:0000313" key="2">
    <source>
        <dbReference type="Proteomes" id="UP000323499"/>
    </source>
</evidence>